<evidence type="ECO:0000256" key="1">
    <source>
        <dbReference type="SAM" id="MobiDB-lite"/>
    </source>
</evidence>
<feature type="compositionally biased region" description="Basic and acidic residues" evidence="1">
    <location>
        <begin position="94"/>
        <end position="115"/>
    </location>
</feature>
<feature type="compositionally biased region" description="Basic and acidic residues" evidence="1">
    <location>
        <begin position="34"/>
        <end position="46"/>
    </location>
</feature>
<sequence length="115" mass="12480">MAPPRRRRPEAPAPEPARYGTYVVVGPHPVLGKKRGEQVELEESHAARLMRAGHVEPAPPPDPDPPPKPKSKKKPAEPRQSAGLSHAQDQTVPDPKDESSAELRPQQEVKEAGDG</sequence>
<proteinExistence type="predicted"/>
<dbReference type="RefSeq" id="WP_141921847.1">
    <property type="nucleotide sequence ID" value="NZ_VFQC01000001.1"/>
</dbReference>
<evidence type="ECO:0000313" key="3">
    <source>
        <dbReference type="Proteomes" id="UP000317422"/>
    </source>
</evidence>
<comment type="caution">
    <text evidence="2">The sequence shown here is derived from an EMBL/GenBank/DDBJ whole genome shotgun (WGS) entry which is preliminary data.</text>
</comment>
<dbReference type="AlphaFoldDB" id="A0A543NFJ8"/>
<reference evidence="2 3" key="1">
    <citation type="submission" date="2019-06" db="EMBL/GenBank/DDBJ databases">
        <title>Sequencing the genomes of 1000 actinobacteria strains.</title>
        <authorList>
            <person name="Klenk H.-P."/>
        </authorList>
    </citation>
    <scope>NUCLEOTIDE SEQUENCE [LARGE SCALE GENOMIC DNA]</scope>
    <source>
        <strain evidence="2 3">DSM 45015</strain>
    </source>
</reference>
<name>A0A543NFJ8_9ACTN</name>
<dbReference type="OrthoDB" id="10015400at2"/>
<gene>
    <name evidence="2" type="ORF">FHX37_0496</name>
</gene>
<accession>A0A543NFJ8</accession>
<keyword evidence="3" id="KW-1185">Reference proteome</keyword>
<dbReference type="EMBL" id="VFQC01000001">
    <property type="protein sequence ID" value="TQN30614.1"/>
    <property type="molecule type" value="Genomic_DNA"/>
</dbReference>
<evidence type="ECO:0000313" key="2">
    <source>
        <dbReference type="EMBL" id="TQN30614.1"/>
    </source>
</evidence>
<organism evidence="2 3">
    <name type="scientific">Haloactinospora alba</name>
    <dbReference type="NCBI Taxonomy" id="405555"/>
    <lineage>
        <taxon>Bacteria</taxon>
        <taxon>Bacillati</taxon>
        <taxon>Actinomycetota</taxon>
        <taxon>Actinomycetes</taxon>
        <taxon>Streptosporangiales</taxon>
        <taxon>Nocardiopsidaceae</taxon>
        <taxon>Haloactinospora</taxon>
    </lineage>
</organism>
<dbReference type="Proteomes" id="UP000317422">
    <property type="component" value="Unassembled WGS sequence"/>
</dbReference>
<feature type="compositionally biased region" description="Pro residues" evidence="1">
    <location>
        <begin position="57"/>
        <end position="68"/>
    </location>
</feature>
<feature type="region of interest" description="Disordered" evidence="1">
    <location>
        <begin position="1"/>
        <end position="115"/>
    </location>
</feature>
<protein>
    <submittedName>
        <fullName evidence="2">Uncharacterized protein</fullName>
    </submittedName>
</protein>